<name>A0A381TU91_9ZZZZ</name>
<dbReference type="EMBL" id="UINC01005102">
    <property type="protein sequence ID" value="SVA19078.1"/>
    <property type="molecule type" value="Genomic_DNA"/>
</dbReference>
<dbReference type="InterPro" id="IPR008040">
    <property type="entry name" value="Hydant_A_N"/>
</dbReference>
<dbReference type="GO" id="GO:0017168">
    <property type="term" value="F:5-oxoprolinase (ATP-hydrolyzing) activity"/>
    <property type="evidence" value="ECO:0007669"/>
    <property type="project" value="TreeGrafter"/>
</dbReference>
<dbReference type="InterPro" id="IPR049517">
    <property type="entry name" value="ACX-like_C"/>
</dbReference>
<dbReference type="Pfam" id="PF19278">
    <property type="entry name" value="Hydant_A_C"/>
    <property type="match status" value="1"/>
</dbReference>
<dbReference type="SUPFAM" id="SSF53067">
    <property type="entry name" value="Actin-like ATPase domain"/>
    <property type="match status" value="1"/>
</dbReference>
<evidence type="ECO:0000259" key="3">
    <source>
        <dbReference type="Pfam" id="PF19278"/>
    </source>
</evidence>
<dbReference type="Pfam" id="PF01968">
    <property type="entry name" value="Hydantoinase_A"/>
    <property type="match status" value="1"/>
</dbReference>
<evidence type="ECO:0000313" key="4">
    <source>
        <dbReference type="EMBL" id="SVA19078.1"/>
    </source>
</evidence>
<dbReference type="GO" id="GO:0005829">
    <property type="term" value="C:cytosol"/>
    <property type="evidence" value="ECO:0007669"/>
    <property type="project" value="TreeGrafter"/>
</dbReference>
<feature type="domain" description="Hydantoinase A/oxoprolinase" evidence="1">
    <location>
        <begin position="205"/>
        <end position="501"/>
    </location>
</feature>
<organism evidence="4">
    <name type="scientific">marine metagenome</name>
    <dbReference type="NCBI Taxonomy" id="408172"/>
    <lineage>
        <taxon>unclassified sequences</taxon>
        <taxon>metagenomes</taxon>
        <taxon>ecological metagenomes</taxon>
    </lineage>
</organism>
<gene>
    <name evidence="4" type="ORF">METZ01_LOCUS71932</name>
</gene>
<dbReference type="AlphaFoldDB" id="A0A381TU91"/>
<sequence>MGKKSGTRLAVDIGGTFTDVALECGDKQFTTKTLTTKSQPETGVLAGIETVLTQAKINPSQVETIIYGTTLATNLLIERRGAPVALVTTLGFRDVVEMRNENRFEQYDINIELPAPLVPRSQRLVVSERIGADGRILKPLNEDEVRALIPHLLEKEIQSVAVGFLHSYRNNSHEQRVREIICAEAPELDVTLSSEVSPEMREFERISTACANAYVQPLMSRHLGSLASQLRTQGLDCPLFLMLSGGGITTLETAIRFPVRLVESGPAGGAIFSSFIAKQLGLSRVLSYDMGGTTAKVCLIDDGEPHTSRTFEVAREYRFLKGSGIPINIPVIEMVEIGAGGGSIADVDAMNRIRVGPESADSEPGPASYDLGGVAPTVTDADLLLGRLNPENFAGGSIRLNVENASKALDSVIGSKLGFKTSHTALGVSEIVDENMSNAARVHAIESGVDIETYTIVAFGGAAPIHAARLAEKLNIQKIVIPPGAGVGSALGFLQAPVSYEVIRSYYQRLDDLDYHGINQLLHSMRKEATDVVEPGAQGQRTREIRTAFMRYIGQGHEVSVEIPVKLEEAELDSQSSGRLTIAFETEYTRLYGRTIPSLEIEILTWSLLVSTKGSDGRAIKMSAKSYAPDTTEFRKLMDAESGEFNDAAVYDRLSLAPGAKIEGPAIVTESDTATVITRRFEGQVTDGGYMIFERKNSK</sequence>
<dbReference type="PANTHER" id="PTHR11365:SF23">
    <property type="entry name" value="HYPOTHETICAL 5-OXOPROLINASE (EUROFUNG)-RELATED"/>
    <property type="match status" value="1"/>
</dbReference>
<dbReference type="InterPro" id="IPR043129">
    <property type="entry name" value="ATPase_NBD"/>
</dbReference>
<protein>
    <recommendedName>
        <fullName evidence="5">Methylhydantoinase</fullName>
    </recommendedName>
</protein>
<evidence type="ECO:0000259" key="1">
    <source>
        <dbReference type="Pfam" id="PF01968"/>
    </source>
</evidence>
<accession>A0A381TU91</accession>
<dbReference type="GO" id="GO:0006749">
    <property type="term" value="P:glutathione metabolic process"/>
    <property type="evidence" value="ECO:0007669"/>
    <property type="project" value="TreeGrafter"/>
</dbReference>
<dbReference type="Pfam" id="PF05378">
    <property type="entry name" value="Hydant_A_N"/>
    <property type="match status" value="1"/>
</dbReference>
<proteinExistence type="predicted"/>
<dbReference type="PANTHER" id="PTHR11365">
    <property type="entry name" value="5-OXOPROLINASE RELATED"/>
    <property type="match status" value="1"/>
</dbReference>
<feature type="domain" description="Acetophenone carboxylase-like C-terminal" evidence="3">
    <location>
        <begin position="541"/>
        <end position="684"/>
    </location>
</feature>
<evidence type="ECO:0000259" key="2">
    <source>
        <dbReference type="Pfam" id="PF05378"/>
    </source>
</evidence>
<feature type="domain" description="Hydantoinase/oxoprolinase N-terminal" evidence="2">
    <location>
        <begin position="8"/>
        <end position="182"/>
    </location>
</feature>
<reference evidence="4" key="1">
    <citation type="submission" date="2018-05" db="EMBL/GenBank/DDBJ databases">
        <authorList>
            <person name="Lanie J.A."/>
            <person name="Ng W.-L."/>
            <person name="Kazmierczak K.M."/>
            <person name="Andrzejewski T.M."/>
            <person name="Davidsen T.M."/>
            <person name="Wayne K.J."/>
            <person name="Tettelin H."/>
            <person name="Glass J.I."/>
            <person name="Rusch D."/>
            <person name="Podicherti R."/>
            <person name="Tsui H.-C.T."/>
            <person name="Winkler M.E."/>
        </authorList>
    </citation>
    <scope>NUCLEOTIDE SEQUENCE</scope>
</reference>
<dbReference type="InterPro" id="IPR002821">
    <property type="entry name" value="Hydantoinase_A"/>
</dbReference>
<evidence type="ECO:0008006" key="5">
    <source>
        <dbReference type="Google" id="ProtNLM"/>
    </source>
</evidence>
<dbReference type="InterPro" id="IPR045079">
    <property type="entry name" value="Oxoprolinase-like"/>
</dbReference>